<dbReference type="InterPro" id="IPR032675">
    <property type="entry name" value="LRR_dom_sf"/>
</dbReference>
<sequence>MDAFYQQIPRPDFPRSRVARNAKPLINTFDAEFPYTAPPLDFSFMNIGNFDSYLHGKDDEPRQQGQKKLPVKTEDGKYSTTTLKMNNNLLQEWKGFAQFLTDVLASPQELYWLDLSFNYLIKIDEVILNFPNIKILYLHGNAIEDAKEIDKLAQLPHLISITLHGNPVESDPGYRQRVLSKLPNLRALDFSRITKADREKSQVYVSMVGDRNPTTKKKHARSNTK</sequence>
<evidence type="ECO:0000313" key="6">
    <source>
        <dbReference type="Proteomes" id="UP000007110"/>
    </source>
</evidence>
<dbReference type="Gene3D" id="3.80.10.10">
    <property type="entry name" value="Ribonuclease Inhibitor"/>
    <property type="match status" value="1"/>
</dbReference>
<dbReference type="GO" id="GO:0005930">
    <property type="term" value="C:axoneme"/>
    <property type="evidence" value="ECO:0000318"/>
    <property type="project" value="GO_Central"/>
</dbReference>
<keyword evidence="6" id="KW-1185">Reference proteome</keyword>
<dbReference type="RefSeq" id="XP_003723726.1">
    <property type="nucleotide sequence ID" value="XM_003723678.3"/>
</dbReference>
<dbReference type="OMA" id="FMNIGNF"/>
<dbReference type="Pfam" id="PF14580">
    <property type="entry name" value="LRR_9"/>
    <property type="match status" value="1"/>
</dbReference>
<keyword evidence="4" id="KW-0677">Repeat</keyword>
<evidence type="ECO:0000313" key="5">
    <source>
        <dbReference type="EnsemblMetazoa" id="XP_003723726"/>
    </source>
</evidence>
<dbReference type="EnsemblMetazoa" id="XM_003723678">
    <property type="protein sequence ID" value="XP_003723726"/>
    <property type="gene ID" value="LOC583511"/>
</dbReference>
<name>A0A7M7GNG4_STRPU</name>
<evidence type="ECO:0000256" key="4">
    <source>
        <dbReference type="ARBA" id="ARBA00022737"/>
    </source>
</evidence>
<comment type="subcellular location">
    <subcellularLocation>
        <location evidence="1">Cytoplasm</location>
    </subcellularLocation>
</comment>
<protein>
    <recommendedName>
        <fullName evidence="7">Leucine-rich repeat-containing protein 51</fullName>
    </recommendedName>
</protein>
<reference evidence="5" key="2">
    <citation type="submission" date="2021-01" db="UniProtKB">
        <authorList>
            <consortium name="EnsemblMetazoa"/>
        </authorList>
    </citation>
    <scope>IDENTIFICATION</scope>
</reference>
<dbReference type="GeneID" id="583511"/>
<dbReference type="PANTHER" id="PTHR46545">
    <property type="entry name" value="LEUCINE-RICH REPEAT-CONTAINING PROTEIN 51"/>
    <property type="match status" value="1"/>
</dbReference>
<dbReference type="PANTHER" id="PTHR46545:SF1">
    <property type="entry name" value="LEUCINE-RICH REPEAT-CONTAINING PROTEIN 51"/>
    <property type="match status" value="1"/>
</dbReference>
<reference evidence="6" key="1">
    <citation type="submission" date="2015-02" db="EMBL/GenBank/DDBJ databases">
        <title>Genome sequencing for Strongylocentrotus purpuratus.</title>
        <authorList>
            <person name="Murali S."/>
            <person name="Liu Y."/>
            <person name="Vee V."/>
            <person name="English A."/>
            <person name="Wang M."/>
            <person name="Skinner E."/>
            <person name="Han Y."/>
            <person name="Muzny D.M."/>
            <person name="Worley K.C."/>
            <person name="Gibbs R.A."/>
        </authorList>
    </citation>
    <scope>NUCLEOTIDE SEQUENCE</scope>
</reference>
<evidence type="ECO:0008006" key="7">
    <source>
        <dbReference type="Google" id="ProtNLM"/>
    </source>
</evidence>
<organism evidence="5 6">
    <name type="scientific">Strongylocentrotus purpuratus</name>
    <name type="common">Purple sea urchin</name>
    <dbReference type="NCBI Taxonomy" id="7668"/>
    <lineage>
        <taxon>Eukaryota</taxon>
        <taxon>Metazoa</taxon>
        <taxon>Echinodermata</taxon>
        <taxon>Eleutherozoa</taxon>
        <taxon>Echinozoa</taxon>
        <taxon>Echinoidea</taxon>
        <taxon>Euechinoidea</taxon>
        <taxon>Echinacea</taxon>
        <taxon>Camarodonta</taxon>
        <taxon>Echinidea</taxon>
        <taxon>Strongylocentrotidae</taxon>
        <taxon>Strongylocentrotus</taxon>
    </lineage>
</organism>
<dbReference type="InParanoid" id="A0A7M7GNG4"/>
<evidence type="ECO:0000256" key="2">
    <source>
        <dbReference type="ARBA" id="ARBA00022490"/>
    </source>
</evidence>
<evidence type="ECO:0000256" key="3">
    <source>
        <dbReference type="ARBA" id="ARBA00022614"/>
    </source>
</evidence>
<dbReference type="OrthoDB" id="676979at2759"/>
<proteinExistence type="predicted"/>
<dbReference type="KEGG" id="spu:583511"/>
<dbReference type="Proteomes" id="UP000007110">
    <property type="component" value="Unassembled WGS sequence"/>
</dbReference>
<dbReference type="AlphaFoldDB" id="A0A7M7GNG4"/>
<accession>A0A7M7GNG4</accession>
<dbReference type="SUPFAM" id="SSF52058">
    <property type="entry name" value="L domain-like"/>
    <property type="match status" value="1"/>
</dbReference>
<keyword evidence="3" id="KW-0433">Leucine-rich repeat</keyword>
<evidence type="ECO:0000256" key="1">
    <source>
        <dbReference type="ARBA" id="ARBA00004496"/>
    </source>
</evidence>
<keyword evidence="2" id="KW-0963">Cytoplasm</keyword>